<evidence type="ECO:0000256" key="1">
    <source>
        <dbReference type="ARBA" id="ARBA00004477"/>
    </source>
</evidence>
<comment type="subcellular location">
    <subcellularLocation>
        <location evidence="1">Endoplasmic reticulum membrane</location>
        <topology evidence="1">Multi-pass membrane protein</topology>
    </subcellularLocation>
</comment>
<feature type="transmembrane region" description="Helical" evidence="8">
    <location>
        <begin position="272"/>
        <end position="297"/>
    </location>
</feature>
<dbReference type="OrthoDB" id="3990054at2759"/>
<keyword evidence="2 8" id="KW-0812">Transmembrane</keyword>
<dbReference type="AlphaFoldDB" id="A0A1X2HAG1"/>
<feature type="compositionally biased region" description="Basic and acidic residues" evidence="7">
    <location>
        <begin position="348"/>
        <end position="358"/>
    </location>
</feature>
<evidence type="ECO:0000256" key="3">
    <source>
        <dbReference type="ARBA" id="ARBA00022824"/>
    </source>
</evidence>
<dbReference type="InParanoid" id="A0A1X2HAG1"/>
<evidence type="ECO:0000313" key="10">
    <source>
        <dbReference type="Proteomes" id="UP000242180"/>
    </source>
</evidence>
<protein>
    <submittedName>
        <fullName evidence="9">Putative adipose-regulatory protein-domain-containing protein</fullName>
    </submittedName>
</protein>
<dbReference type="InterPro" id="IPR009617">
    <property type="entry name" value="Seipin"/>
</dbReference>
<feature type="region of interest" description="Disordered" evidence="7">
    <location>
        <begin position="1"/>
        <end position="33"/>
    </location>
</feature>
<gene>
    <name evidence="9" type="ORF">BCR43DRAFT_493310</name>
</gene>
<proteinExistence type="predicted"/>
<dbReference type="GO" id="GO:0005789">
    <property type="term" value="C:endoplasmic reticulum membrane"/>
    <property type="evidence" value="ECO:0007669"/>
    <property type="project" value="UniProtKB-SubCell"/>
</dbReference>
<name>A0A1X2HAG1_SYNRA</name>
<dbReference type="CDD" id="cd23995">
    <property type="entry name" value="Seipin_BSCL2_like"/>
    <property type="match status" value="1"/>
</dbReference>
<dbReference type="GO" id="GO:0140042">
    <property type="term" value="P:lipid droplet formation"/>
    <property type="evidence" value="ECO:0007669"/>
    <property type="project" value="UniProtKB-ARBA"/>
</dbReference>
<reference evidence="9 10" key="1">
    <citation type="submission" date="2016-07" db="EMBL/GenBank/DDBJ databases">
        <title>Pervasive Adenine N6-methylation of Active Genes in Fungi.</title>
        <authorList>
            <consortium name="DOE Joint Genome Institute"/>
            <person name="Mondo S.J."/>
            <person name="Dannebaum R.O."/>
            <person name="Kuo R.C."/>
            <person name="Labutti K."/>
            <person name="Haridas S."/>
            <person name="Kuo A."/>
            <person name="Salamov A."/>
            <person name="Ahrendt S.R."/>
            <person name="Lipzen A."/>
            <person name="Sullivan W."/>
            <person name="Andreopoulos W.B."/>
            <person name="Clum A."/>
            <person name="Lindquist E."/>
            <person name="Daum C."/>
            <person name="Ramamoorthy G.K."/>
            <person name="Gryganskyi A."/>
            <person name="Culley D."/>
            <person name="Magnuson J.K."/>
            <person name="James T.Y."/>
            <person name="O'Malley M.A."/>
            <person name="Stajich J.E."/>
            <person name="Spatafora J.W."/>
            <person name="Visel A."/>
            <person name="Grigoriev I.V."/>
        </authorList>
    </citation>
    <scope>NUCLEOTIDE SEQUENCE [LARGE SCALE GENOMIC DNA]</scope>
    <source>
        <strain evidence="9 10">NRRL 2496</strain>
    </source>
</reference>
<feature type="transmembrane region" description="Helical" evidence="8">
    <location>
        <begin position="82"/>
        <end position="102"/>
    </location>
</feature>
<evidence type="ECO:0000256" key="4">
    <source>
        <dbReference type="ARBA" id="ARBA00022989"/>
    </source>
</evidence>
<comment type="caution">
    <text evidence="9">The sequence shown here is derived from an EMBL/GenBank/DDBJ whole genome shotgun (WGS) entry which is preliminary data.</text>
</comment>
<dbReference type="EMBL" id="MCGN01000006">
    <property type="protein sequence ID" value="ORY95628.1"/>
    <property type="molecule type" value="Genomic_DNA"/>
</dbReference>
<dbReference type="PANTHER" id="PTHR21212">
    <property type="entry name" value="BERNARDINELLI-SEIP CONGENITAL LIPODYSTROPHY 2 HOMOLOG BSCL2 PROTEIN"/>
    <property type="match status" value="1"/>
</dbReference>
<dbReference type="Pfam" id="PF06775">
    <property type="entry name" value="Seipin"/>
    <property type="match status" value="1"/>
</dbReference>
<accession>A0A1X2HAG1</accession>
<evidence type="ECO:0000256" key="7">
    <source>
        <dbReference type="SAM" id="MobiDB-lite"/>
    </source>
</evidence>
<evidence type="ECO:0000256" key="8">
    <source>
        <dbReference type="SAM" id="Phobius"/>
    </source>
</evidence>
<dbReference type="STRING" id="13706.A0A1X2HAG1"/>
<feature type="region of interest" description="Disordered" evidence="7">
    <location>
        <begin position="315"/>
        <end position="358"/>
    </location>
</feature>
<dbReference type="PANTHER" id="PTHR21212:SF0">
    <property type="entry name" value="SEIPIN"/>
    <property type="match status" value="1"/>
</dbReference>
<evidence type="ECO:0000256" key="2">
    <source>
        <dbReference type="ARBA" id="ARBA00022692"/>
    </source>
</evidence>
<evidence type="ECO:0000313" key="9">
    <source>
        <dbReference type="EMBL" id="ORY95628.1"/>
    </source>
</evidence>
<keyword evidence="10" id="KW-1185">Reference proteome</keyword>
<dbReference type="FunCoup" id="A0A1X2HAG1">
    <property type="interactions" value="54"/>
</dbReference>
<sequence>MAHSEDNIPSVDETDNFHVVPSTASEGDEERERDFALEEQGNPEVQWSPAMLFLANVVKTIVTPVLKVVFAPKAQKTLIKTTAMVLVFLWIILTSVAAYLTFYRQYVPRTAHIEPIYFQYTAEEPIAVIDLTRGQAYAPLRHDQAYDVSVHLHVPTSDINFDLGNFMVKTWLQAGDMTTLAQASRPSILRYQSKSHRVLHVMAKALPLLVGFTEESQVISVKLIEGFVENKSRPVKQVTVSVSNPRLQVYDAELRVVADFRGLRYYMYHRRIVTALSFIVMFMVIELVCSAIAWKFFGQNVWNKLKDVMDEVHLAEQQRQQEEEEEAEKQRAADEEEHEQQELDNDETASHDQEQAQR</sequence>
<keyword evidence="6 8" id="KW-0472">Membrane</keyword>
<dbReference type="GO" id="GO:0006629">
    <property type="term" value="P:lipid metabolic process"/>
    <property type="evidence" value="ECO:0007669"/>
    <property type="project" value="UniProtKB-KW"/>
</dbReference>
<keyword evidence="4 8" id="KW-1133">Transmembrane helix</keyword>
<evidence type="ECO:0000256" key="5">
    <source>
        <dbReference type="ARBA" id="ARBA00023098"/>
    </source>
</evidence>
<feature type="compositionally biased region" description="Acidic residues" evidence="7">
    <location>
        <begin position="334"/>
        <end position="347"/>
    </location>
</feature>
<dbReference type="OMA" id="MVDTARQ"/>
<dbReference type="Proteomes" id="UP000242180">
    <property type="component" value="Unassembled WGS sequence"/>
</dbReference>
<organism evidence="9 10">
    <name type="scientific">Syncephalastrum racemosum</name>
    <name type="common">Filamentous fungus</name>
    <dbReference type="NCBI Taxonomy" id="13706"/>
    <lineage>
        <taxon>Eukaryota</taxon>
        <taxon>Fungi</taxon>
        <taxon>Fungi incertae sedis</taxon>
        <taxon>Mucoromycota</taxon>
        <taxon>Mucoromycotina</taxon>
        <taxon>Mucoromycetes</taxon>
        <taxon>Mucorales</taxon>
        <taxon>Syncephalastraceae</taxon>
        <taxon>Syncephalastrum</taxon>
    </lineage>
</organism>
<keyword evidence="5" id="KW-0443">Lipid metabolism</keyword>
<evidence type="ECO:0000256" key="6">
    <source>
        <dbReference type="ARBA" id="ARBA00023136"/>
    </source>
</evidence>
<keyword evidence="3" id="KW-0256">Endoplasmic reticulum</keyword>